<dbReference type="EMBL" id="DF830074">
    <property type="protein sequence ID" value="GAK65056.1"/>
    <property type="molecule type" value="Genomic_DNA"/>
</dbReference>
<dbReference type="AlphaFoldDB" id="A0A081CEG0"/>
<proteinExistence type="predicted"/>
<dbReference type="Proteomes" id="UP000053758">
    <property type="component" value="Unassembled WGS sequence"/>
</dbReference>
<sequence length="189" mass="20296">MGYGRKGARAGRIGRWSTVVPWGLAHNVVRGGSDKKAALKVDVVARVNLRLGVDSGERGLRSAVPTLPSGLAFELGRVALLGSLISLISRRSQHIPNSKRLSPSSLGRKQTQARVQDYLKESSQQGLLHSWDFIVQQTAALEGTLVEQGENKTALAASADGKDTLRASARKPNDASTAPLENAWQLLRP</sequence>
<reference evidence="3" key="1">
    <citation type="journal article" date="2014" name="Genome Announc.">
        <title>Draft Genome Sequence of the Yeast Pseudozyma antarctica Type Strain JCM10317, a Producer of the Glycolipid Biosurfactants, Mannosylerythritol Lipids.</title>
        <authorList>
            <person name="Saika A."/>
            <person name="Koike H."/>
            <person name="Hori T."/>
            <person name="Fukuoka T."/>
            <person name="Sato S."/>
            <person name="Habe H."/>
            <person name="Kitamoto D."/>
            <person name="Morita T."/>
        </authorList>
    </citation>
    <scope>NUCLEOTIDE SEQUENCE [LARGE SCALE GENOMIC DNA]</scope>
    <source>
        <strain evidence="3">JCM 10317</strain>
    </source>
</reference>
<dbReference type="GeneID" id="26304004"/>
<dbReference type="HOGENOM" id="CLU_1434267_0_0_1"/>
<keyword evidence="3" id="KW-1185">Reference proteome</keyword>
<protein>
    <submittedName>
        <fullName evidence="2">Uncharacterized protein</fullName>
    </submittedName>
</protein>
<feature type="region of interest" description="Disordered" evidence="1">
    <location>
        <begin position="157"/>
        <end position="182"/>
    </location>
</feature>
<evidence type="ECO:0000256" key="1">
    <source>
        <dbReference type="SAM" id="MobiDB-lite"/>
    </source>
</evidence>
<name>A0A081CEG0_PSEA2</name>
<evidence type="ECO:0000313" key="2">
    <source>
        <dbReference type="EMBL" id="GAK65056.1"/>
    </source>
</evidence>
<dbReference type="RefSeq" id="XP_014656843.1">
    <property type="nucleotide sequence ID" value="XM_014801357.1"/>
</dbReference>
<organism evidence="2 3">
    <name type="scientific">Pseudozyma antarctica</name>
    <name type="common">Yeast</name>
    <name type="synonym">Candida antarctica</name>
    <dbReference type="NCBI Taxonomy" id="84753"/>
    <lineage>
        <taxon>Eukaryota</taxon>
        <taxon>Fungi</taxon>
        <taxon>Dikarya</taxon>
        <taxon>Basidiomycota</taxon>
        <taxon>Ustilaginomycotina</taxon>
        <taxon>Ustilaginomycetes</taxon>
        <taxon>Ustilaginales</taxon>
        <taxon>Ustilaginaceae</taxon>
        <taxon>Moesziomyces</taxon>
    </lineage>
</organism>
<gene>
    <name evidence="2" type="ORF">PAN0_007c3273</name>
</gene>
<accession>A0A081CEG0</accession>
<evidence type="ECO:0000313" key="3">
    <source>
        <dbReference type="Proteomes" id="UP000053758"/>
    </source>
</evidence>